<evidence type="ECO:0000259" key="1">
    <source>
        <dbReference type="Pfam" id="PF13657"/>
    </source>
</evidence>
<evidence type="ECO:0000313" key="3">
    <source>
        <dbReference type="Proteomes" id="UP001595616"/>
    </source>
</evidence>
<organism evidence="2 3">
    <name type="scientific">Lacihabitans lacunae</name>
    <dbReference type="NCBI Taxonomy" id="1028214"/>
    <lineage>
        <taxon>Bacteria</taxon>
        <taxon>Pseudomonadati</taxon>
        <taxon>Bacteroidota</taxon>
        <taxon>Cytophagia</taxon>
        <taxon>Cytophagales</taxon>
        <taxon>Leadbetterellaceae</taxon>
        <taxon>Lacihabitans</taxon>
    </lineage>
</organism>
<accession>A0ABV7YYG7</accession>
<reference evidence="3" key="1">
    <citation type="journal article" date="2019" name="Int. J. Syst. Evol. Microbiol.">
        <title>The Global Catalogue of Microorganisms (GCM) 10K type strain sequencing project: providing services to taxonomists for standard genome sequencing and annotation.</title>
        <authorList>
            <consortium name="The Broad Institute Genomics Platform"/>
            <consortium name="The Broad Institute Genome Sequencing Center for Infectious Disease"/>
            <person name="Wu L."/>
            <person name="Ma J."/>
        </authorList>
    </citation>
    <scope>NUCLEOTIDE SEQUENCE [LARGE SCALE GENOMIC DNA]</scope>
    <source>
        <strain evidence="3">CECT 7956</strain>
    </source>
</reference>
<protein>
    <submittedName>
        <fullName evidence="2">HipA N-terminal domain-containing protein</fullName>
    </submittedName>
</protein>
<proteinExistence type="predicted"/>
<keyword evidence="3" id="KW-1185">Reference proteome</keyword>
<dbReference type="EMBL" id="JBHRYQ010000001">
    <property type="protein sequence ID" value="MFC3810982.1"/>
    <property type="molecule type" value="Genomic_DNA"/>
</dbReference>
<dbReference type="RefSeq" id="WP_379837576.1">
    <property type="nucleotide sequence ID" value="NZ_JBHRYQ010000001.1"/>
</dbReference>
<evidence type="ECO:0000313" key="2">
    <source>
        <dbReference type="EMBL" id="MFC3810982.1"/>
    </source>
</evidence>
<dbReference type="NCBIfam" id="TIGR03071">
    <property type="entry name" value="couple_hipA"/>
    <property type="match status" value="1"/>
</dbReference>
<gene>
    <name evidence="2" type="ORF">ACFOOI_09980</name>
</gene>
<dbReference type="Pfam" id="PF13657">
    <property type="entry name" value="Couple_hipA"/>
    <property type="match status" value="1"/>
</dbReference>
<dbReference type="InterPro" id="IPR017508">
    <property type="entry name" value="HipA_N1"/>
</dbReference>
<comment type="caution">
    <text evidence="2">The sequence shown here is derived from an EMBL/GenBank/DDBJ whole genome shotgun (WGS) entry which is preliminary data.</text>
</comment>
<name>A0ABV7YYG7_9BACT</name>
<dbReference type="Proteomes" id="UP001595616">
    <property type="component" value="Unassembled WGS sequence"/>
</dbReference>
<sequence length="109" mass="12610">MREAKIYFKNEEAATLRQLDDGSFVFEYNKAWFIDNSKPAISLTLSKNKINYTSAFLFPFFYNMLPEGINKQHICSRFRIEKDDNFSLLLQAAKNDTIGAVTIQKVKST</sequence>
<feature type="domain" description="HipA N-terminal subdomain 1" evidence="1">
    <location>
        <begin position="5"/>
        <end position="103"/>
    </location>
</feature>